<evidence type="ECO:0000256" key="5">
    <source>
        <dbReference type="ARBA" id="ARBA00023014"/>
    </source>
</evidence>
<name>A0ABW1IX80_9PSEU</name>
<keyword evidence="9" id="KW-1185">Reference proteome</keyword>
<comment type="cofactor">
    <cofactor evidence="6">
        <name>[2Fe-2S] cluster</name>
        <dbReference type="ChEBI" id="CHEBI:190135"/>
    </cofactor>
</comment>
<sequence>MPKIFFNIAMSEVRSVDAAEGISLMEAAIRSHIPGIIAECGGACSCATCHVYIGESFRAVVGEPDDFEAEMLEEVFAERRPSSRLACQIRLTTAMDGLEVTVPVADR</sequence>
<comment type="similarity">
    <text evidence="1">Belongs to the adrenodoxin/putidaredoxin family.</text>
</comment>
<dbReference type="PROSITE" id="PS51085">
    <property type="entry name" value="2FE2S_FER_2"/>
    <property type="match status" value="1"/>
</dbReference>
<keyword evidence="5" id="KW-0411">Iron-sulfur</keyword>
<dbReference type="PANTHER" id="PTHR23426">
    <property type="entry name" value="FERREDOXIN/ADRENODOXIN"/>
    <property type="match status" value="1"/>
</dbReference>
<evidence type="ECO:0000256" key="1">
    <source>
        <dbReference type="ARBA" id="ARBA00010914"/>
    </source>
</evidence>
<dbReference type="CDD" id="cd00207">
    <property type="entry name" value="fer2"/>
    <property type="match status" value="1"/>
</dbReference>
<keyword evidence="2" id="KW-0001">2Fe-2S</keyword>
<protein>
    <submittedName>
        <fullName evidence="8">2Fe-2S iron-sulfur cluster-binding protein</fullName>
    </submittedName>
</protein>
<proteinExistence type="inferred from homology"/>
<dbReference type="PANTHER" id="PTHR23426:SF65">
    <property type="entry name" value="FERREDOXIN-2, MITOCHONDRIAL"/>
    <property type="match status" value="1"/>
</dbReference>
<evidence type="ECO:0000313" key="9">
    <source>
        <dbReference type="Proteomes" id="UP001596302"/>
    </source>
</evidence>
<keyword evidence="3" id="KW-0479">Metal-binding</keyword>
<evidence type="ECO:0000256" key="4">
    <source>
        <dbReference type="ARBA" id="ARBA00023004"/>
    </source>
</evidence>
<evidence type="ECO:0000313" key="8">
    <source>
        <dbReference type="EMBL" id="MFC5992982.1"/>
    </source>
</evidence>
<dbReference type="RefSeq" id="WP_379582089.1">
    <property type="nucleotide sequence ID" value="NZ_JBHSQW010000004.1"/>
</dbReference>
<dbReference type="InterPro" id="IPR001055">
    <property type="entry name" value="Adrenodoxin-like"/>
</dbReference>
<dbReference type="Pfam" id="PF00111">
    <property type="entry name" value="Fer2"/>
    <property type="match status" value="1"/>
</dbReference>
<dbReference type="InterPro" id="IPR018298">
    <property type="entry name" value="Adrenodoxin_Fe-S_BS"/>
</dbReference>
<dbReference type="InterPro" id="IPR001041">
    <property type="entry name" value="2Fe-2S_ferredoxin-type"/>
</dbReference>
<dbReference type="EMBL" id="JBHSQW010000004">
    <property type="protein sequence ID" value="MFC5992982.1"/>
    <property type="molecule type" value="Genomic_DNA"/>
</dbReference>
<comment type="caution">
    <text evidence="8">The sequence shown here is derived from an EMBL/GenBank/DDBJ whole genome shotgun (WGS) entry which is preliminary data.</text>
</comment>
<reference evidence="9" key="1">
    <citation type="journal article" date="2019" name="Int. J. Syst. Evol. Microbiol.">
        <title>The Global Catalogue of Microorganisms (GCM) 10K type strain sequencing project: providing services to taxonomists for standard genome sequencing and annotation.</title>
        <authorList>
            <consortium name="The Broad Institute Genomics Platform"/>
            <consortium name="The Broad Institute Genome Sequencing Center for Infectious Disease"/>
            <person name="Wu L."/>
            <person name="Ma J."/>
        </authorList>
    </citation>
    <scope>NUCLEOTIDE SEQUENCE [LARGE SCALE GENOMIC DNA]</scope>
    <source>
        <strain evidence="9">CCM 8391</strain>
    </source>
</reference>
<dbReference type="SUPFAM" id="SSF54292">
    <property type="entry name" value="2Fe-2S ferredoxin-like"/>
    <property type="match status" value="1"/>
</dbReference>
<dbReference type="Gene3D" id="3.10.20.30">
    <property type="match status" value="1"/>
</dbReference>
<keyword evidence="4" id="KW-0408">Iron</keyword>
<dbReference type="PROSITE" id="PS00814">
    <property type="entry name" value="ADX"/>
    <property type="match status" value="1"/>
</dbReference>
<dbReference type="Proteomes" id="UP001596302">
    <property type="component" value="Unassembled WGS sequence"/>
</dbReference>
<accession>A0ABW1IX80</accession>
<organism evidence="8 9">
    <name type="scientific">Pseudonocardia hispaniensis</name>
    <dbReference type="NCBI Taxonomy" id="904933"/>
    <lineage>
        <taxon>Bacteria</taxon>
        <taxon>Bacillati</taxon>
        <taxon>Actinomycetota</taxon>
        <taxon>Actinomycetes</taxon>
        <taxon>Pseudonocardiales</taxon>
        <taxon>Pseudonocardiaceae</taxon>
        <taxon>Pseudonocardia</taxon>
    </lineage>
</organism>
<evidence type="ECO:0000259" key="7">
    <source>
        <dbReference type="PROSITE" id="PS51085"/>
    </source>
</evidence>
<dbReference type="InterPro" id="IPR012675">
    <property type="entry name" value="Beta-grasp_dom_sf"/>
</dbReference>
<evidence type="ECO:0000256" key="2">
    <source>
        <dbReference type="ARBA" id="ARBA00022714"/>
    </source>
</evidence>
<evidence type="ECO:0000256" key="3">
    <source>
        <dbReference type="ARBA" id="ARBA00022723"/>
    </source>
</evidence>
<feature type="domain" description="2Fe-2S ferredoxin-type" evidence="7">
    <location>
        <begin position="2"/>
        <end position="106"/>
    </location>
</feature>
<dbReference type="InterPro" id="IPR036010">
    <property type="entry name" value="2Fe-2S_ferredoxin-like_sf"/>
</dbReference>
<gene>
    <name evidence="8" type="ORF">ACFQE5_02010</name>
</gene>
<evidence type="ECO:0000256" key="6">
    <source>
        <dbReference type="ARBA" id="ARBA00034078"/>
    </source>
</evidence>
<dbReference type="PRINTS" id="PR00355">
    <property type="entry name" value="ADRENODOXIN"/>
</dbReference>